<keyword evidence="3" id="KW-1185">Reference proteome</keyword>
<feature type="domain" description="Polysaccharide pyruvyl transferase" evidence="1">
    <location>
        <begin position="8"/>
        <end position="307"/>
    </location>
</feature>
<organism evidence="2 3">
    <name type="scientific">Nesterenkonia jeotgali</name>
    <dbReference type="NCBI Taxonomy" id="317018"/>
    <lineage>
        <taxon>Bacteria</taxon>
        <taxon>Bacillati</taxon>
        <taxon>Actinomycetota</taxon>
        <taxon>Actinomycetes</taxon>
        <taxon>Micrococcales</taxon>
        <taxon>Micrococcaceae</taxon>
        <taxon>Nesterenkonia</taxon>
    </lineage>
</organism>
<accession>A0A0W8IE29</accession>
<dbReference type="AlphaFoldDB" id="A0A0W8IE29"/>
<name>A0A0W8IE29_9MICC</name>
<gene>
    <name evidence="2" type="ORF">AVL63_06920</name>
</gene>
<dbReference type="Proteomes" id="UP000054023">
    <property type="component" value="Unassembled WGS sequence"/>
</dbReference>
<evidence type="ECO:0000259" key="1">
    <source>
        <dbReference type="Pfam" id="PF04230"/>
    </source>
</evidence>
<comment type="caution">
    <text evidence="2">The sequence shown here is derived from an EMBL/GenBank/DDBJ whole genome shotgun (WGS) entry which is preliminary data.</text>
</comment>
<protein>
    <recommendedName>
        <fullName evidence="1">Polysaccharide pyruvyl transferase domain-containing protein</fullName>
    </recommendedName>
</protein>
<reference evidence="3" key="1">
    <citation type="submission" date="2015-12" db="EMBL/GenBank/DDBJ databases">
        <authorList>
            <person name="Nair G.R."/>
            <person name="Kaur G."/>
            <person name="Mayilraj S."/>
        </authorList>
    </citation>
    <scope>NUCLEOTIDE SEQUENCE [LARGE SCALE GENOMIC DNA]</scope>
    <source>
        <strain evidence="3">CD08_7</strain>
    </source>
</reference>
<dbReference type="InterPro" id="IPR007345">
    <property type="entry name" value="Polysacch_pyruvyl_Trfase"/>
</dbReference>
<sequence length="372" mass="41686">MSMQRIFNYGSSLQAYALRRLLEGVQPHSEVSFVDYQPGPTLVNGPANRVERLGRVGRTLAKVHSYTKTEVGPRNTIRFINHKKSYAKNYFPMIGVSEVANRRPALDLQVIGSDEVFNCVQSNTRVGYSPELFGRDSRASRVVSYAGSFGSTTMDKIEQAGIRRELADSFAGFHAISVRDENSRQIVEHLTGRSPEVHVDPTLVYNFGDSTALIPRHRQLQEKYIIVYGYPGRFNEDENAVIKRYAKEINARVISFGGNQGSTDQFVDCDPFTLLAYFRDAAAVITDTFHGTIFSIINEVPFATIVRSTQGGESGNREKLSSLLGHFGLSDRILKNTEGLRELIAEPIDFKSVRALRSMERERTLAYLESVV</sequence>
<dbReference type="Pfam" id="PF04230">
    <property type="entry name" value="PS_pyruv_trans"/>
    <property type="match status" value="1"/>
</dbReference>
<evidence type="ECO:0000313" key="2">
    <source>
        <dbReference type="EMBL" id="KUG58194.1"/>
    </source>
</evidence>
<dbReference type="STRING" id="317018.AVL63_06920"/>
<evidence type="ECO:0000313" key="3">
    <source>
        <dbReference type="Proteomes" id="UP000054023"/>
    </source>
</evidence>
<proteinExistence type="predicted"/>
<dbReference type="EMBL" id="LQBM01000004">
    <property type="protein sequence ID" value="KUG58194.1"/>
    <property type="molecule type" value="Genomic_DNA"/>
</dbReference>